<evidence type="ECO:0000313" key="2">
    <source>
        <dbReference type="Proteomes" id="UP000325273"/>
    </source>
</evidence>
<name>A0A5B0G762_9BURK</name>
<comment type="caution">
    <text evidence="1">The sequence shown here is derived from an EMBL/GenBank/DDBJ whole genome shotgun (WGS) entry which is preliminary data.</text>
</comment>
<evidence type="ECO:0000313" key="1">
    <source>
        <dbReference type="EMBL" id="KAA0997880.1"/>
    </source>
</evidence>
<keyword evidence="2" id="KW-1185">Reference proteome</keyword>
<proteinExistence type="predicted"/>
<gene>
    <name evidence="1" type="ORF">FVF58_47045</name>
</gene>
<dbReference type="RefSeq" id="WP_149676379.1">
    <property type="nucleotide sequence ID" value="NZ_VTUZ01000070.1"/>
</dbReference>
<reference evidence="1 2" key="1">
    <citation type="submission" date="2019-08" db="EMBL/GenBank/DDBJ databases">
        <title>Paraburkholderia sp. DCY113.</title>
        <authorList>
            <person name="Kang J."/>
        </authorList>
    </citation>
    <scope>NUCLEOTIDE SEQUENCE [LARGE SCALE GENOMIC DNA]</scope>
    <source>
        <strain evidence="1 2">DCY113</strain>
    </source>
</reference>
<organism evidence="1 2">
    <name type="scientific">Paraburkholderia panacisoli</name>
    <dbReference type="NCBI Taxonomy" id="2603818"/>
    <lineage>
        <taxon>Bacteria</taxon>
        <taxon>Pseudomonadati</taxon>
        <taxon>Pseudomonadota</taxon>
        <taxon>Betaproteobacteria</taxon>
        <taxon>Burkholderiales</taxon>
        <taxon>Burkholderiaceae</taxon>
        <taxon>Paraburkholderia</taxon>
    </lineage>
</organism>
<sequence length="126" mass="14079">MSIQIVGSEPVDIEMRSLQTDANVSISINSEHDPSTLEIRRLHAWPLAHDLDFELGEEWRAVTIHLLVDSASGFAFVRGACSLLLHLPDIRAIRLAPLDPQSTVVFRDYVLANLRNGAWPALRRAD</sequence>
<dbReference type="EMBL" id="VTUZ01000070">
    <property type="protein sequence ID" value="KAA0997880.1"/>
    <property type="molecule type" value="Genomic_DNA"/>
</dbReference>
<protein>
    <submittedName>
        <fullName evidence="1">Uncharacterized protein</fullName>
    </submittedName>
</protein>
<dbReference type="Proteomes" id="UP000325273">
    <property type="component" value="Unassembled WGS sequence"/>
</dbReference>
<accession>A0A5B0G762</accession>
<dbReference type="AlphaFoldDB" id="A0A5B0G762"/>